<sequence length="747" mass="79948">MKMPATTNIKVEAKPSAEIGDAAKQCLNCLEKKVRNLEKRKGRIEQNQEKASKGSKLEKEQEISLHQYEQVTHDLEFAKELHKQFLCIHQEHEKMVKKQAKREKAERQAVEIKRVSEILQLQCTLDLMGGMKVREDFKTGKHGAVVLTDDNLDQLDKLYQAISPSRDDSGDDYPQRLTAAAEHMVNILDGKDRQVLGTTYKELKELLTLINECGYFEKANPAVPEEVIAESTEEVEEEEAAVEVEETSGETGAASPCEAAESVPEPQQQPIDLTVGPTDGAQSQMEMPQQPMNTMEQDAFFAPSSTTAYQEDSEARYSPVYRTAQQAPDFESFTNNRPFQFIQTSYVMSESQATAPSVVDPAVIHAQPAAGSGLAFMSQSGFEPAAPPQAASTQPQPLPQQPPTQAMPSPAVNILAMTAELSQGESLSQQPQQQQTTPQPPQPQPQPQQQSQPEYSSQGFSQVPQPMQPEGLFNAPAGVVEEVPNPLAPHPGIMGQRRGEDSSASPYEIPPSIPMPPSQSQGQSQIEQQQQQQEKKFQMNASAPVFQSMYAQVPGGQTAAVSVPPPVVPVVSSDGQTVPPTGDYNNAAVPSGADYQQGYQGNNGFNNGYPRGGRGGFRGSRGGGAPSGNNRNGGPGPMQNGFGNRGGGPGQNNSRGGRGGTFQGYPPNANYRPDSFQGNYNAGGFGKFQKRGGMNNAGGPGNAGYPRGGPGGNGGRGGGMHGMPRGGSGGPRGGGPRGGFNRPPPNQ</sequence>
<evidence type="ECO:0000256" key="1">
    <source>
        <dbReference type="ARBA" id="ARBA00007950"/>
    </source>
</evidence>
<feature type="compositionally biased region" description="Acidic residues" evidence="3">
    <location>
        <begin position="230"/>
        <end position="248"/>
    </location>
</feature>
<dbReference type="Pfam" id="PF18293">
    <property type="entry name" value="Caprin-1_dimer"/>
    <property type="match status" value="1"/>
</dbReference>
<feature type="compositionally biased region" description="Low complexity" evidence="3">
    <location>
        <begin position="428"/>
        <end position="437"/>
    </location>
</feature>
<feature type="compositionally biased region" description="Gly residues" evidence="3">
    <location>
        <begin position="695"/>
        <end position="738"/>
    </location>
</feature>
<evidence type="ECO:0000256" key="3">
    <source>
        <dbReference type="SAM" id="MobiDB-lite"/>
    </source>
</evidence>
<gene>
    <name evidence="6" type="primary">LOC101846359</name>
</gene>
<feature type="region of interest" description="Disordered" evidence="3">
    <location>
        <begin position="422"/>
        <end position="538"/>
    </location>
</feature>
<feature type="compositionally biased region" description="Gly residues" evidence="3">
    <location>
        <begin position="643"/>
        <end position="662"/>
    </location>
</feature>
<dbReference type="InterPro" id="IPR028816">
    <property type="entry name" value="Caprin"/>
</dbReference>
<feature type="coiled-coil region" evidence="2">
    <location>
        <begin position="88"/>
        <end position="122"/>
    </location>
</feature>
<dbReference type="InterPro" id="IPR041637">
    <property type="entry name" value="Caprin-1_dimer"/>
</dbReference>
<dbReference type="Proteomes" id="UP000694888">
    <property type="component" value="Unplaced"/>
</dbReference>
<feature type="compositionally biased region" description="Gly residues" evidence="3">
    <location>
        <begin position="610"/>
        <end position="636"/>
    </location>
</feature>
<feature type="domain" description="Caprin-1 dimerization" evidence="4">
    <location>
        <begin position="101"/>
        <end position="217"/>
    </location>
</feature>
<evidence type="ECO:0000256" key="2">
    <source>
        <dbReference type="SAM" id="Coils"/>
    </source>
</evidence>
<feature type="compositionally biased region" description="Pro residues" evidence="3">
    <location>
        <begin position="508"/>
        <end position="517"/>
    </location>
</feature>
<feature type="region of interest" description="Disordered" evidence="3">
    <location>
        <begin position="378"/>
        <end position="408"/>
    </location>
</feature>
<evidence type="ECO:0000313" key="6">
    <source>
        <dbReference type="RefSeq" id="XP_012939327.1"/>
    </source>
</evidence>
<accession>A0ABM1A273</accession>
<dbReference type="PANTHER" id="PTHR22922:SF19">
    <property type="entry name" value="CAPRIN HOMOLOG"/>
    <property type="match status" value="1"/>
</dbReference>
<feature type="region of interest" description="Disordered" evidence="3">
    <location>
        <begin position="574"/>
        <end position="747"/>
    </location>
</feature>
<evidence type="ECO:0000259" key="4">
    <source>
        <dbReference type="Pfam" id="PF18293"/>
    </source>
</evidence>
<feature type="compositionally biased region" description="Low complexity" evidence="3">
    <location>
        <begin position="595"/>
        <end position="609"/>
    </location>
</feature>
<feature type="compositionally biased region" description="Low complexity" evidence="3">
    <location>
        <begin position="518"/>
        <end position="532"/>
    </location>
</feature>
<name>A0ABM1A273_APLCA</name>
<evidence type="ECO:0000313" key="5">
    <source>
        <dbReference type="Proteomes" id="UP000694888"/>
    </source>
</evidence>
<proteinExistence type="inferred from homology"/>
<keyword evidence="2" id="KW-0175">Coiled coil</keyword>
<dbReference type="GeneID" id="101846359"/>
<protein>
    <submittedName>
        <fullName evidence="6">Caprin-1</fullName>
    </submittedName>
</protein>
<feature type="region of interest" description="Disordered" evidence="3">
    <location>
        <begin position="38"/>
        <end position="59"/>
    </location>
</feature>
<feature type="compositionally biased region" description="Polar residues" evidence="3">
    <location>
        <begin position="454"/>
        <end position="465"/>
    </location>
</feature>
<dbReference type="PANTHER" id="PTHR22922">
    <property type="entry name" value="GPI-ANCHORED PROTEIN P137"/>
    <property type="match status" value="1"/>
</dbReference>
<feature type="region of interest" description="Disordered" evidence="3">
    <location>
        <begin position="230"/>
        <end position="270"/>
    </location>
</feature>
<comment type="similarity">
    <text evidence="1">Belongs to the caprin family.</text>
</comment>
<reference evidence="6" key="1">
    <citation type="submission" date="2025-08" db="UniProtKB">
        <authorList>
            <consortium name="RefSeq"/>
        </authorList>
    </citation>
    <scope>IDENTIFICATION</scope>
</reference>
<organism evidence="5 6">
    <name type="scientific">Aplysia californica</name>
    <name type="common">California sea hare</name>
    <dbReference type="NCBI Taxonomy" id="6500"/>
    <lineage>
        <taxon>Eukaryota</taxon>
        <taxon>Metazoa</taxon>
        <taxon>Spiralia</taxon>
        <taxon>Lophotrochozoa</taxon>
        <taxon>Mollusca</taxon>
        <taxon>Gastropoda</taxon>
        <taxon>Heterobranchia</taxon>
        <taxon>Euthyneura</taxon>
        <taxon>Tectipleura</taxon>
        <taxon>Aplysiida</taxon>
        <taxon>Aplysioidea</taxon>
        <taxon>Aplysiidae</taxon>
        <taxon>Aplysia</taxon>
    </lineage>
</organism>
<keyword evidence="5" id="KW-1185">Reference proteome</keyword>
<dbReference type="RefSeq" id="XP_012939327.1">
    <property type="nucleotide sequence ID" value="XM_013083873.2"/>
</dbReference>